<evidence type="ECO:0000256" key="4">
    <source>
        <dbReference type="ARBA" id="ARBA00022840"/>
    </source>
</evidence>
<keyword evidence="3" id="KW-0547">Nucleotide-binding</keyword>
<dbReference type="PROSITE" id="PS50893">
    <property type="entry name" value="ABC_TRANSPORTER_2"/>
    <property type="match status" value="1"/>
</dbReference>
<proteinExistence type="inferred from homology"/>
<dbReference type="CDD" id="cd03257">
    <property type="entry name" value="ABC_NikE_OppD_transporters"/>
    <property type="match status" value="1"/>
</dbReference>
<evidence type="ECO:0000256" key="2">
    <source>
        <dbReference type="ARBA" id="ARBA00022448"/>
    </source>
</evidence>
<dbReference type="Pfam" id="PF00005">
    <property type="entry name" value="ABC_tran"/>
    <property type="match status" value="1"/>
</dbReference>
<protein>
    <submittedName>
        <fullName evidence="6">ABC transporter ATP-binding protein</fullName>
    </submittedName>
</protein>
<dbReference type="PROSITE" id="PS00211">
    <property type="entry name" value="ABC_TRANSPORTER_1"/>
    <property type="match status" value="1"/>
</dbReference>
<dbReference type="InterPro" id="IPR003439">
    <property type="entry name" value="ABC_transporter-like_ATP-bd"/>
</dbReference>
<dbReference type="PANTHER" id="PTHR43776:SF7">
    <property type="entry name" value="D,D-DIPEPTIDE TRANSPORT ATP-BINDING PROTEIN DDPF-RELATED"/>
    <property type="match status" value="1"/>
</dbReference>
<reference evidence="7" key="1">
    <citation type="submission" date="2017-04" db="EMBL/GenBank/DDBJ databases">
        <title>Function of individual gut microbiota members based on whole genome sequencing of pure cultures obtained from chicken caecum.</title>
        <authorList>
            <person name="Medvecky M."/>
            <person name="Cejkova D."/>
            <person name="Polansky O."/>
            <person name="Karasova D."/>
            <person name="Kubasova T."/>
            <person name="Cizek A."/>
            <person name="Rychlik I."/>
        </authorList>
    </citation>
    <scope>NUCLEOTIDE SEQUENCE [LARGE SCALE GENOMIC DNA]</scope>
    <source>
        <strain evidence="7">An179</strain>
    </source>
</reference>
<dbReference type="InterPro" id="IPR027417">
    <property type="entry name" value="P-loop_NTPase"/>
</dbReference>
<feature type="domain" description="ABC transporter" evidence="5">
    <location>
        <begin position="5"/>
        <end position="248"/>
    </location>
</feature>
<dbReference type="GO" id="GO:0016887">
    <property type="term" value="F:ATP hydrolysis activity"/>
    <property type="evidence" value="ECO:0007669"/>
    <property type="project" value="InterPro"/>
</dbReference>
<dbReference type="EMBL" id="NFKL01000005">
    <property type="protein sequence ID" value="OUP59722.1"/>
    <property type="molecule type" value="Genomic_DNA"/>
</dbReference>
<dbReference type="GO" id="GO:0055085">
    <property type="term" value="P:transmembrane transport"/>
    <property type="evidence" value="ECO:0007669"/>
    <property type="project" value="UniProtKB-ARBA"/>
</dbReference>
<accession>A0A1Y4LZA7</accession>
<evidence type="ECO:0000256" key="1">
    <source>
        <dbReference type="ARBA" id="ARBA00005417"/>
    </source>
</evidence>
<gene>
    <name evidence="6" type="ORF">B5F15_04690</name>
</gene>
<organism evidence="6 7">
    <name type="scientific">Butyricicoccus pullicaecorum</name>
    <dbReference type="NCBI Taxonomy" id="501571"/>
    <lineage>
        <taxon>Bacteria</taxon>
        <taxon>Bacillati</taxon>
        <taxon>Bacillota</taxon>
        <taxon>Clostridia</taxon>
        <taxon>Eubacteriales</taxon>
        <taxon>Butyricicoccaceae</taxon>
        <taxon>Butyricicoccus</taxon>
    </lineage>
</organism>
<dbReference type="GO" id="GO:0005524">
    <property type="term" value="F:ATP binding"/>
    <property type="evidence" value="ECO:0007669"/>
    <property type="project" value="UniProtKB-KW"/>
</dbReference>
<comment type="similarity">
    <text evidence="1">Belongs to the ABC transporter superfamily.</text>
</comment>
<dbReference type="InterPro" id="IPR050319">
    <property type="entry name" value="ABC_transp_ATP-bind"/>
</dbReference>
<sequence length="252" mass="28205">MNQLLKIDGLTKTFESGNKAIYPAVDHVSFHIEEGETLGLVGESGCGKSTLAKLITRLIDPDNGTICLNGKDITRAKGKELRDAYRHMQMVFQSPKGSFDPRKTVGYSMEESMKNQGVPKAERKQRIASLMEQCGLSPDYADRYPHEISGGQCQRAAIVRALAIRPKLLICDEATSALDMTVQQQIMELLQTLKQKHHLSFLFICHNLALVQSFCDRILVMHEGKIVEEGTPDQIIQAPQSEYTRRLVEAVF</sequence>
<name>A0A1Y4LZA7_9FIRM</name>
<dbReference type="Proteomes" id="UP000195326">
    <property type="component" value="Unassembled WGS sequence"/>
</dbReference>
<evidence type="ECO:0000313" key="6">
    <source>
        <dbReference type="EMBL" id="OUP59722.1"/>
    </source>
</evidence>
<evidence type="ECO:0000256" key="3">
    <source>
        <dbReference type="ARBA" id="ARBA00022741"/>
    </source>
</evidence>
<keyword evidence="4 6" id="KW-0067">ATP-binding</keyword>
<dbReference type="InterPro" id="IPR003593">
    <property type="entry name" value="AAA+_ATPase"/>
</dbReference>
<comment type="caution">
    <text evidence="6">The sequence shown here is derived from an EMBL/GenBank/DDBJ whole genome shotgun (WGS) entry which is preliminary data.</text>
</comment>
<keyword evidence="2" id="KW-0813">Transport</keyword>
<evidence type="ECO:0000259" key="5">
    <source>
        <dbReference type="PROSITE" id="PS50893"/>
    </source>
</evidence>
<dbReference type="SMART" id="SM00382">
    <property type="entry name" value="AAA"/>
    <property type="match status" value="1"/>
</dbReference>
<evidence type="ECO:0000313" key="7">
    <source>
        <dbReference type="Proteomes" id="UP000195326"/>
    </source>
</evidence>
<dbReference type="AlphaFoldDB" id="A0A1Y4LZA7"/>
<dbReference type="InterPro" id="IPR017871">
    <property type="entry name" value="ABC_transporter-like_CS"/>
</dbReference>
<dbReference type="SUPFAM" id="SSF52540">
    <property type="entry name" value="P-loop containing nucleoside triphosphate hydrolases"/>
    <property type="match status" value="1"/>
</dbReference>
<dbReference type="PANTHER" id="PTHR43776">
    <property type="entry name" value="TRANSPORT ATP-BINDING PROTEIN"/>
    <property type="match status" value="1"/>
</dbReference>
<dbReference type="Gene3D" id="3.40.50.300">
    <property type="entry name" value="P-loop containing nucleotide triphosphate hydrolases"/>
    <property type="match status" value="1"/>
</dbReference>